<feature type="compositionally biased region" description="Basic and acidic residues" evidence="1">
    <location>
        <begin position="104"/>
        <end position="118"/>
    </location>
</feature>
<sequence>MGKIWDVCIIHRSKINNDSDNVTNPSLIELALQNPIYIDEDEMISTSGTSPIGRTRPHVPIEVEEDFLSAVRYGDWDEVEKNIHDFIRAIERRAGRRFLPTLAERPREAVPQQTEERQAAANNHGNRAENVTIPSAFYSLEDEPLTDNCFDFQAQLLEQTIKEERERKRYGFALVFIDMLEDMVNKKIDYDRQNKGSSAAAAVTNNTAVEAMAEDDDASSEEYSSRATTPEVVVQTTEVPQQRQHGAITGPRPLEEWRSVASAGAQAALKDNYPEWVLTVHLNPYMCSASYVNRECPDINM</sequence>
<dbReference type="EMBL" id="CVRI01000020">
    <property type="protein sequence ID" value="CRK91063.1"/>
    <property type="molecule type" value="Genomic_DNA"/>
</dbReference>
<reference evidence="2 3" key="1">
    <citation type="submission" date="2015-04" db="EMBL/GenBank/DDBJ databases">
        <authorList>
            <person name="Syromyatnikov M.Y."/>
            <person name="Popov V.N."/>
        </authorList>
    </citation>
    <scope>NUCLEOTIDE SEQUENCE [LARGE SCALE GENOMIC DNA]</scope>
</reference>
<dbReference type="AlphaFoldDB" id="A0A1J1HSM8"/>
<keyword evidence="3" id="KW-1185">Reference proteome</keyword>
<evidence type="ECO:0000313" key="3">
    <source>
        <dbReference type="Proteomes" id="UP000183832"/>
    </source>
</evidence>
<evidence type="ECO:0000256" key="1">
    <source>
        <dbReference type="SAM" id="MobiDB-lite"/>
    </source>
</evidence>
<proteinExistence type="predicted"/>
<protein>
    <submittedName>
        <fullName evidence="2">CLUMA_CG004751, isoform A</fullName>
    </submittedName>
</protein>
<organism evidence="2 3">
    <name type="scientific">Clunio marinus</name>
    <dbReference type="NCBI Taxonomy" id="568069"/>
    <lineage>
        <taxon>Eukaryota</taxon>
        <taxon>Metazoa</taxon>
        <taxon>Ecdysozoa</taxon>
        <taxon>Arthropoda</taxon>
        <taxon>Hexapoda</taxon>
        <taxon>Insecta</taxon>
        <taxon>Pterygota</taxon>
        <taxon>Neoptera</taxon>
        <taxon>Endopterygota</taxon>
        <taxon>Diptera</taxon>
        <taxon>Nematocera</taxon>
        <taxon>Chironomoidea</taxon>
        <taxon>Chironomidae</taxon>
        <taxon>Clunio</taxon>
    </lineage>
</organism>
<dbReference type="Proteomes" id="UP000183832">
    <property type="component" value="Unassembled WGS sequence"/>
</dbReference>
<evidence type="ECO:0000313" key="2">
    <source>
        <dbReference type="EMBL" id="CRK91063.1"/>
    </source>
</evidence>
<name>A0A1J1HSM8_9DIPT</name>
<accession>A0A1J1HSM8</accession>
<feature type="region of interest" description="Disordered" evidence="1">
    <location>
        <begin position="103"/>
        <end position="127"/>
    </location>
</feature>
<gene>
    <name evidence="2" type="ORF">CLUMA_CG004751</name>
</gene>